<evidence type="ECO:0000313" key="2">
    <source>
        <dbReference type="EMBL" id="MCB5196112.1"/>
    </source>
</evidence>
<dbReference type="InterPro" id="IPR001509">
    <property type="entry name" value="Epimerase_deHydtase"/>
</dbReference>
<dbReference type="RefSeq" id="WP_226763886.1">
    <property type="nucleotide sequence ID" value="NZ_JAJAWG010000003.1"/>
</dbReference>
<dbReference type="Pfam" id="PF01370">
    <property type="entry name" value="Epimerase"/>
    <property type="match status" value="1"/>
</dbReference>
<dbReference type="PANTHER" id="PTHR48079:SF6">
    <property type="entry name" value="NAD(P)-BINDING DOMAIN-CONTAINING PROTEIN-RELATED"/>
    <property type="match status" value="1"/>
</dbReference>
<protein>
    <submittedName>
        <fullName evidence="2">SDR family oxidoreductase</fullName>
    </submittedName>
</protein>
<organism evidence="2 3">
    <name type="scientific">Deefgea salmonis</name>
    <dbReference type="NCBI Taxonomy" id="2875502"/>
    <lineage>
        <taxon>Bacteria</taxon>
        <taxon>Pseudomonadati</taxon>
        <taxon>Pseudomonadota</taxon>
        <taxon>Betaproteobacteria</taxon>
        <taxon>Neisseriales</taxon>
        <taxon>Chitinibacteraceae</taxon>
        <taxon>Deefgea</taxon>
    </lineage>
</organism>
<evidence type="ECO:0000259" key="1">
    <source>
        <dbReference type="Pfam" id="PF01370"/>
    </source>
</evidence>
<dbReference type="InterPro" id="IPR036291">
    <property type="entry name" value="NAD(P)-bd_dom_sf"/>
</dbReference>
<dbReference type="SUPFAM" id="SSF51735">
    <property type="entry name" value="NAD(P)-binding Rossmann-fold domains"/>
    <property type="match status" value="1"/>
</dbReference>
<dbReference type="PANTHER" id="PTHR48079">
    <property type="entry name" value="PROTEIN YEEZ"/>
    <property type="match status" value="1"/>
</dbReference>
<accession>A0ABS8BK67</accession>
<name>A0ABS8BK67_9NEIS</name>
<dbReference type="Proteomes" id="UP001198034">
    <property type="component" value="Unassembled WGS sequence"/>
</dbReference>
<dbReference type="EMBL" id="JAJAWG010000003">
    <property type="protein sequence ID" value="MCB5196112.1"/>
    <property type="molecule type" value="Genomic_DNA"/>
</dbReference>
<comment type="caution">
    <text evidence="2">The sequence shown here is derived from an EMBL/GenBank/DDBJ whole genome shotgun (WGS) entry which is preliminary data.</text>
</comment>
<sequence>MKNKLLITGANGFVGRTLCAFLSHEEIQFRAVARRDNNDAVSVGSIDGNTNWSDALLDIDVIVHTAARAHILNDVCLDPLAEFRKVNVEGTLNLARQALAVGVRRFIFISSIGVNGNQSSQPFLESDQPNPIEPYALSKLEAEIGLRDLLAGSSMELVIIRPPLVYGAKAPGNFGRLIQAVAKGIPLPLGAIHNQRSLVALDNLVDLIFTCIDHPAAANQIFLAGDGEDLSTTELFQKMANALNVPSRLIPVPMWMLQSGARILGKSDMAQRLCGSLQVDISKARDVLGWTPPLSVDEALRKTARGFLDLQKVAKL</sequence>
<dbReference type="CDD" id="cd05232">
    <property type="entry name" value="UDP_G4E_4_SDR_e"/>
    <property type="match status" value="1"/>
</dbReference>
<keyword evidence="3" id="KW-1185">Reference proteome</keyword>
<evidence type="ECO:0000313" key="3">
    <source>
        <dbReference type="Proteomes" id="UP001198034"/>
    </source>
</evidence>
<proteinExistence type="predicted"/>
<gene>
    <name evidence="2" type="ORF">LG219_07435</name>
</gene>
<dbReference type="Gene3D" id="3.40.50.720">
    <property type="entry name" value="NAD(P)-binding Rossmann-like Domain"/>
    <property type="match status" value="1"/>
</dbReference>
<feature type="domain" description="NAD-dependent epimerase/dehydratase" evidence="1">
    <location>
        <begin position="6"/>
        <end position="222"/>
    </location>
</feature>
<dbReference type="InterPro" id="IPR051783">
    <property type="entry name" value="NAD(P)-dependent_oxidoreduct"/>
</dbReference>
<reference evidence="2 3" key="1">
    <citation type="submission" date="2021-10" db="EMBL/GenBank/DDBJ databases">
        <authorList>
            <person name="Chen M."/>
        </authorList>
    </citation>
    <scope>NUCLEOTIDE SEQUENCE [LARGE SCALE GENOMIC DNA]</scope>
    <source>
        <strain evidence="2 3">H3-26</strain>
    </source>
</reference>